<gene>
    <name evidence="4" type="ORF">WBA_LOCUS328</name>
</gene>
<comment type="similarity">
    <text evidence="1">Belongs to the UPF0046 family.</text>
</comment>
<dbReference type="SUPFAM" id="SSF56300">
    <property type="entry name" value="Metallo-dependent phosphatases"/>
    <property type="match status" value="1"/>
</dbReference>
<dbReference type="Gene3D" id="3.60.21.10">
    <property type="match status" value="1"/>
</dbReference>
<dbReference type="InterPro" id="IPR051693">
    <property type="entry name" value="UPF0046_metallophosphoest"/>
</dbReference>
<dbReference type="InterPro" id="IPR004843">
    <property type="entry name" value="Calcineurin-like_PHP"/>
</dbReference>
<evidence type="ECO:0000256" key="2">
    <source>
        <dbReference type="SAM" id="MobiDB-lite"/>
    </source>
</evidence>
<dbReference type="PANTHER" id="PTHR12905:SF0">
    <property type="entry name" value="CALCINEURIN-LIKE PHOSPHOESTERASE DOMAIN-CONTAINING PROTEIN"/>
    <property type="match status" value="1"/>
</dbReference>
<dbReference type="PANTHER" id="PTHR12905">
    <property type="entry name" value="METALLOPHOSPHOESTERASE"/>
    <property type="match status" value="1"/>
</dbReference>
<evidence type="ECO:0000256" key="1">
    <source>
        <dbReference type="ARBA" id="ARBA00007993"/>
    </source>
</evidence>
<organism evidence="4 5">
    <name type="scientific">Wuchereria bancrofti</name>
    <dbReference type="NCBI Taxonomy" id="6293"/>
    <lineage>
        <taxon>Eukaryota</taxon>
        <taxon>Metazoa</taxon>
        <taxon>Ecdysozoa</taxon>
        <taxon>Nematoda</taxon>
        <taxon>Chromadorea</taxon>
        <taxon>Rhabditida</taxon>
        <taxon>Spirurina</taxon>
        <taxon>Spiruromorpha</taxon>
        <taxon>Filarioidea</taxon>
        <taxon>Onchocercidae</taxon>
        <taxon>Wuchereria</taxon>
    </lineage>
</organism>
<feature type="region of interest" description="Disordered" evidence="2">
    <location>
        <begin position="86"/>
        <end position="106"/>
    </location>
</feature>
<evidence type="ECO:0000313" key="5">
    <source>
        <dbReference type="Proteomes" id="UP000270924"/>
    </source>
</evidence>
<name>A0A3P7F8W3_WUCBA</name>
<sequence length="397" mass="45391">MKRFVSTIALTKPKERRKSVPLITAKNSRESCLRTCETAEPGCSEKNENETSPLVLQLREELEKTKLDDERTPSPYCDPLNIVRSRKQQRSLSKHKRRSNATAEITPHKYTADPLIAWEMIKNNRPVKAMKLSTPIKHDAVRFVCMACIHQSFPDPQFIPPGDILIVAGDFTLYGRPDEVEIFSKYLKQLPHTLKVVIAGNHEYTFDDRFMKAHGSKFGEKKLAVKQTLNNEFSLQEMKNAKAKLENVIYLEDSSSELFGIRIYGTPWLPEYDDMAFNLPRGQALLDKWNDIPAGIDVLITHTPPLGHGDILPTGEHVGCVELLNSVVKRIRPKYHIFGHIHSGYGCTTDGYTKFVNCSLVDDRLQLVNNPIIFDISVDVNKKERWTYKYRRAIKLI</sequence>
<dbReference type="Proteomes" id="UP000270924">
    <property type="component" value="Unassembled WGS sequence"/>
</dbReference>
<dbReference type="CDD" id="cd07379">
    <property type="entry name" value="MPP_239FB"/>
    <property type="match status" value="1"/>
</dbReference>
<dbReference type="EMBL" id="UYWW01000040">
    <property type="protein sequence ID" value="VDM06942.1"/>
    <property type="molecule type" value="Genomic_DNA"/>
</dbReference>
<evidence type="ECO:0000259" key="3">
    <source>
        <dbReference type="Pfam" id="PF00149"/>
    </source>
</evidence>
<feature type="domain" description="Calcineurin-like phosphoesterase" evidence="3">
    <location>
        <begin position="161"/>
        <end position="343"/>
    </location>
</feature>
<dbReference type="GO" id="GO:0016787">
    <property type="term" value="F:hydrolase activity"/>
    <property type="evidence" value="ECO:0007669"/>
    <property type="project" value="InterPro"/>
</dbReference>
<protein>
    <recommendedName>
        <fullName evidence="3">Calcineurin-like phosphoesterase domain-containing protein</fullName>
    </recommendedName>
</protein>
<feature type="compositionally biased region" description="Basic residues" evidence="2">
    <location>
        <begin position="86"/>
        <end position="99"/>
    </location>
</feature>
<proteinExistence type="inferred from homology"/>
<reference evidence="4 5" key="1">
    <citation type="submission" date="2018-11" db="EMBL/GenBank/DDBJ databases">
        <authorList>
            <consortium name="Pathogen Informatics"/>
        </authorList>
    </citation>
    <scope>NUCLEOTIDE SEQUENCE [LARGE SCALE GENOMIC DNA]</scope>
</reference>
<dbReference type="OrthoDB" id="630188at2759"/>
<evidence type="ECO:0000313" key="4">
    <source>
        <dbReference type="EMBL" id="VDM06942.1"/>
    </source>
</evidence>
<dbReference type="Pfam" id="PF00149">
    <property type="entry name" value="Metallophos"/>
    <property type="match status" value="1"/>
</dbReference>
<dbReference type="OMA" id="LGHGDQM"/>
<dbReference type="InParanoid" id="A0A3P7F8W3"/>
<dbReference type="FunCoup" id="A0A3P7F8W3">
    <property type="interactions" value="498"/>
</dbReference>
<keyword evidence="5" id="KW-1185">Reference proteome</keyword>
<dbReference type="InterPro" id="IPR029052">
    <property type="entry name" value="Metallo-depent_PP-like"/>
</dbReference>
<dbReference type="AlphaFoldDB" id="A0A3P7F8W3"/>
<accession>A0A3P7F8W3</accession>